<evidence type="ECO:0000313" key="3">
    <source>
        <dbReference type="Proteomes" id="UP000034201"/>
    </source>
</evidence>
<evidence type="ECO:0000313" key="2">
    <source>
        <dbReference type="EMBL" id="KKW21571.1"/>
    </source>
</evidence>
<dbReference type="Proteomes" id="UP000034201">
    <property type="component" value="Unassembled WGS sequence"/>
</dbReference>
<dbReference type="EMBL" id="LCQQ01000003">
    <property type="protein sequence ID" value="KKW21571.1"/>
    <property type="molecule type" value="Genomic_DNA"/>
</dbReference>
<dbReference type="InterPro" id="IPR035168">
    <property type="entry name" value="DUF5317"/>
</dbReference>
<keyword evidence="1" id="KW-0472">Membrane</keyword>
<feature type="transmembrane region" description="Helical" evidence="1">
    <location>
        <begin position="20"/>
        <end position="43"/>
    </location>
</feature>
<sequence>MYNMRNEQGGVQMGEWDRGFTLLVIRYTAIVGPLTLLFIACFLWHRAKRLASVMLVVFLLSVFLVLAIPLWGVWLDPYVSHATTLMILGIFVVGNAANSGVGMPLSFLGSAGNSLALFANEFDIPALVSKGTFVEGRYTLMSYATSLNFLGDWIPGLLFDVVIRISPGDVLFMLGSAITLAEAIFKNPHKA</sequence>
<keyword evidence="1" id="KW-1133">Transmembrane helix</keyword>
<dbReference type="Pfam" id="PF17248">
    <property type="entry name" value="DUF5317"/>
    <property type="match status" value="1"/>
</dbReference>
<dbReference type="AlphaFoldDB" id="A0A0G1WS02"/>
<gene>
    <name evidence="2" type="ORF">UY61_C0003G0011</name>
</gene>
<reference evidence="2 3" key="1">
    <citation type="journal article" date="2015" name="Nature">
        <title>rRNA introns, odd ribosomes, and small enigmatic genomes across a large radiation of phyla.</title>
        <authorList>
            <person name="Brown C.T."/>
            <person name="Hug L.A."/>
            <person name="Thomas B.C."/>
            <person name="Sharon I."/>
            <person name="Castelle C.J."/>
            <person name="Singh A."/>
            <person name="Wilkins M.J."/>
            <person name="Williams K.H."/>
            <person name="Banfield J.F."/>
        </authorList>
    </citation>
    <scope>NUCLEOTIDE SEQUENCE [LARGE SCALE GENOMIC DNA]</scope>
</reference>
<name>A0A0G1WS02_9BACT</name>
<protein>
    <submittedName>
        <fullName evidence="2">Uncharacterized protein</fullName>
    </submittedName>
</protein>
<organism evidence="2 3">
    <name type="scientific">Candidatus Adlerbacteria bacterium GW2011_GWC1_50_9</name>
    <dbReference type="NCBI Taxonomy" id="1618608"/>
    <lineage>
        <taxon>Bacteria</taxon>
        <taxon>Candidatus Adleribacteriota</taxon>
    </lineage>
</organism>
<proteinExistence type="predicted"/>
<feature type="transmembrane region" description="Helical" evidence="1">
    <location>
        <begin position="50"/>
        <end position="72"/>
    </location>
</feature>
<evidence type="ECO:0000256" key="1">
    <source>
        <dbReference type="SAM" id="Phobius"/>
    </source>
</evidence>
<keyword evidence="1" id="KW-0812">Transmembrane</keyword>
<feature type="transmembrane region" description="Helical" evidence="1">
    <location>
        <begin position="78"/>
        <end position="97"/>
    </location>
</feature>
<accession>A0A0G1WS02</accession>
<comment type="caution">
    <text evidence="2">The sequence shown here is derived from an EMBL/GenBank/DDBJ whole genome shotgun (WGS) entry which is preliminary data.</text>
</comment>